<feature type="transmembrane region" description="Helical" evidence="2">
    <location>
        <begin position="277"/>
        <end position="299"/>
    </location>
</feature>
<feature type="transmembrane region" description="Helical" evidence="2">
    <location>
        <begin position="191"/>
        <end position="213"/>
    </location>
</feature>
<evidence type="ECO:0000313" key="3">
    <source>
        <dbReference type="EMBL" id="VEU39804.1"/>
    </source>
</evidence>
<keyword evidence="4" id="KW-1185">Reference proteome</keyword>
<keyword evidence="2" id="KW-1133">Transmembrane helix</keyword>
<gene>
    <name evidence="3" type="ORF">PSNMU_V1.4_AUG-EV-PASAV3_0066810</name>
</gene>
<keyword evidence="2" id="KW-0812">Transmembrane</keyword>
<dbReference type="EMBL" id="CAACVS010000236">
    <property type="protein sequence ID" value="VEU39804.1"/>
    <property type="molecule type" value="Genomic_DNA"/>
</dbReference>
<organism evidence="3 4">
    <name type="scientific">Pseudo-nitzschia multistriata</name>
    <dbReference type="NCBI Taxonomy" id="183589"/>
    <lineage>
        <taxon>Eukaryota</taxon>
        <taxon>Sar</taxon>
        <taxon>Stramenopiles</taxon>
        <taxon>Ochrophyta</taxon>
        <taxon>Bacillariophyta</taxon>
        <taxon>Bacillariophyceae</taxon>
        <taxon>Bacillariophycidae</taxon>
        <taxon>Bacillariales</taxon>
        <taxon>Bacillariaceae</taxon>
        <taxon>Pseudo-nitzschia</taxon>
    </lineage>
</organism>
<feature type="region of interest" description="Disordered" evidence="1">
    <location>
        <begin position="1"/>
        <end position="21"/>
    </location>
</feature>
<name>A0A448ZCU3_9STRA</name>
<dbReference type="AlphaFoldDB" id="A0A448ZCU3"/>
<accession>A0A448ZCU3</accession>
<evidence type="ECO:0000313" key="4">
    <source>
        <dbReference type="Proteomes" id="UP000291116"/>
    </source>
</evidence>
<evidence type="ECO:0000256" key="1">
    <source>
        <dbReference type="SAM" id="MobiDB-lite"/>
    </source>
</evidence>
<feature type="transmembrane region" description="Helical" evidence="2">
    <location>
        <begin position="319"/>
        <end position="340"/>
    </location>
</feature>
<sequence>MMNSFTNREEEHSVVSRSQESPISTNRVTRLTIEIPNDIAALQGVILAKFRDATLPFYVVVTELLYFIRFLASDDNQTALLEFSIGILLFHWILSSNAENIISLFMDAFLLIFSEIQEVPIPSSASKITKIYDVLEFALASLNGVGNSHGNNSTFFNGRNRGIIYREEYGSDLSSSSPLESDYMHSMLPSLISPTAFMVIGPFAVIALTCVMADNKYHLFATTFAPSVDSVLGRARSFLSPFSSSQEDSQHRRIPNDDETSEGVLWGMLVLFCLESLLVGSILVLMVLISVSLTVITSLSTVVHSQEYAVLLKVTTDVLATFLFSWVVCVVTTNVLRMVLYQTIDNDD</sequence>
<dbReference type="Proteomes" id="UP000291116">
    <property type="component" value="Unassembled WGS sequence"/>
</dbReference>
<evidence type="ECO:0000256" key="2">
    <source>
        <dbReference type="SAM" id="Phobius"/>
    </source>
</evidence>
<keyword evidence="2" id="KW-0472">Membrane</keyword>
<protein>
    <submittedName>
        <fullName evidence="3">Uncharacterized protein</fullName>
    </submittedName>
</protein>
<dbReference type="OrthoDB" id="10655802at2759"/>
<reference evidence="3 4" key="1">
    <citation type="submission" date="2019-01" db="EMBL/GenBank/DDBJ databases">
        <authorList>
            <person name="Ferrante I. M."/>
        </authorList>
    </citation>
    <scope>NUCLEOTIDE SEQUENCE [LARGE SCALE GENOMIC DNA]</scope>
    <source>
        <strain evidence="3 4">B856</strain>
    </source>
</reference>
<proteinExistence type="predicted"/>